<protein>
    <submittedName>
        <fullName evidence="4">BamA/TamA family outer membrane protein</fullName>
    </submittedName>
</protein>
<dbReference type="Gene3D" id="3.10.20.310">
    <property type="entry name" value="membrane protein fhac"/>
    <property type="match status" value="1"/>
</dbReference>
<dbReference type="Proteomes" id="UP000509322">
    <property type="component" value="Chromosome 1"/>
</dbReference>
<evidence type="ECO:0000256" key="2">
    <source>
        <dbReference type="ARBA" id="ARBA00023136"/>
    </source>
</evidence>
<evidence type="ECO:0000313" key="4">
    <source>
        <dbReference type="EMBL" id="QLH14114.1"/>
    </source>
</evidence>
<keyword evidence="2" id="KW-0472">Membrane</keyword>
<proteinExistence type="predicted"/>
<dbReference type="AlphaFoldDB" id="A0A7H9BS09"/>
<dbReference type="EMBL" id="CP058689">
    <property type="protein sequence ID" value="QLH14114.1"/>
    <property type="molecule type" value="Genomic_DNA"/>
</dbReference>
<accession>A0A7H9BS09</accession>
<sequence>MLPIAVRRRPKTLVNAALLLGALALPAAARIYERVEVRGAAFIPPDDIRRTCGALEEIPLEAAELAEVERCLMSTGVFERVSVTGQGDALVIDVTEVEQRPGRIEAAIAWVNDRSLTGTLSYEQYNLLPDTFSAVHGDFSRDAKSFDIGLYRPDAFGPGLHFGIDILGQRSNFSDLAFSVRSHQAEFYLAATPTEATRIEYGIGWRDHRLFGLDADASPLLYQEQGQIEAPFLRLGFSHGDKGKAGGLFLRFEQFLWNLGTSRPTSETRLELASRHVLGRGTLLMLGLDGGMVAGLSGNDTTALDRVFPGGDSFRGFAPRGIGPADGDDFLGGNRHLVVSAEVQRDLGKAMGVAFRGGIFADIGSVWGLDDTLGGRIDDDAHIRSSIGLSLTFDIAQTPVSLYAAVPVRHQPQDERQVFGLSVNARF</sequence>
<evidence type="ECO:0000256" key="1">
    <source>
        <dbReference type="ARBA" id="ARBA00004370"/>
    </source>
</evidence>
<reference evidence="4 5" key="1">
    <citation type="submission" date="2020-07" db="EMBL/GenBank/DDBJ databases">
        <title>The complete genome of Paracoccus pantotrophus ACCC 10489.</title>
        <authorList>
            <person name="Si Y."/>
        </authorList>
    </citation>
    <scope>NUCLEOTIDE SEQUENCE [LARGE SCALE GENOMIC DNA]</scope>
    <source>
        <strain evidence="4 5">ACCC10489</strain>
    </source>
</reference>
<organism evidence="4 5">
    <name type="scientific">Paracoccus pantotrophus</name>
    <name type="common">Thiosphaera pantotropha</name>
    <dbReference type="NCBI Taxonomy" id="82367"/>
    <lineage>
        <taxon>Bacteria</taxon>
        <taxon>Pseudomonadati</taxon>
        <taxon>Pseudomonadota</taxon>
        <taxon>Alphaproteobacteria</taxon>
        <taxon>Rhodobacterales</taxon>
        <taxon>Paracoccaceae</taxon>
        <taxon>Paracoccus</taxon>
    </lineage>
</organism>
<evidence type="ECO:0000313" key="5">
    <source>
        <dbReference type="Proteomes" id="UP000509322"/>
    </source>
</evidence>
<dbReference type="GO" id="GO:0019867">
    <property type="term" value="C:outer membrane"/>
    <property type="evidence" value="ECO:0007669"/>
    <property type="project" value="InterPro"/>
</dbReference>
<feature type="domain" description="Bacterial surface antigen (D15)" evidence="3">
    <location>
        <begin position="136"/>
        <end position="427"/>
    </location>
</feature>
<name>A0A7H9BS09_PARPN</name>
<dbReference type="InterPro" id="IPR000184">
    <property type="entry name" value="Bac_surfAg_D15"/>
</dbReference>
<evidence type="ECO:0000259" key="3">
    <source>
        <dbReference type="Pfam" id="PF01103"/>
    </source>
</evidence>
<comment type="subcellular location">
    <subcellularLocation>
        <location evidence="1">Membrane</location>
    </subcellularLocation>
</comment>
<dbReference type="RefSeq" id="WP_024846046.1">
    <property type="nucleotide sequence ID" value="NZ_CP058689.1"/>
</dbReference>
<dbReference type="Pfam" id="PF01103">
    <property type="entry name" value="Omp85"/>
    <property type="match status" value="1"/>
</dbReference>
<gene>
    <name evidence="4" type="ORF">HYQ43_07670</name>
</gene>
<dbReference type="Gene3D" id="2.40.160.50">
    <property type="entry name" value="membrane protein fhac: a member of the omp85/tpsb transporter family"/>
    <property type="match status" value="1"/>
</dbReference>